<evidence type="ECO:0000313" key="3">
    <source>
        <dbReference type="Proteomes" id="UP000252189"/>
    </source>
</evidence>
<feature type="transmembrane region" description="Helical" evidence="1">
    <location>
        <begin position="6"/>
        <end position="24"/>
    </location>
</feature>
<keyword evidence="3" id="KW-1185">Reference proteome</keyword>
<sequence length="126" mass="13406">MSSSWWYGVALFPLVAVATLLSDFGSRTFILVSSSGGDPNVATGIASFVLAVVSFWGGILVALVVFACLLADIRALGDDERWSPSIAWSLGGLAHLGAAVFSPLLLASLPLLTCYLYRRRDRLGRS</sequence>
<proteinExistence type="predicted"/>
<keyword evidence="1" id="KW-1133">Transmembrane helix</keyword>
<feature type="transmembrane region" description="Helical" evidence="1">
    <location>
        <begin position="93"/>
        <end position="117"/>
    </location>
</feature>
<protein>
    <submittedName>
        <fullName evidence="2">Uncharacterized protein</fullName>
    </submittedName>
</protein>
<dbReference type="Proteomes" id="UP000252189">
    <property type="component" value="Unassembled WGS sequence"/>
</dbReference>
<evidence type="ECO:0000256" key="1">
    <source>
        <dbReference type="SAM" id="Phobius"/>
    </source>
</evidence>
<organism evidence="2 3">
    <name type="scientific">Haloplanus salinus</name>
    <dbReference type="NCBI Taxonomy" id="1126245"/>
    <lineage>
        <taxon>Archaea</taxon>
        <taxon>Methanobacteriati</taxon>
        <taxon>Methanobacteriota</taxon>
        <taxon>Stenosarchaea group</taxon>
        <taxon>Halobacteria</taxon>
        <taxon>Halobacteriales</taxon>
        <taxon>Haloferacaceae</taxon>
        <taxon>Haloplanus</taxon>
    </lineage>
</organism>
<dbReference type="AlphaFoldDB" id="A0A368N4J1"/>
<reference evidence="2 3" key="1">
    <citation type="submission" date="2018-07" db="EMBL/GenBank/DDBJ databases">
        <title>Genome sequences of Haloplanus salinus JCM 18368T.</title>
        <authorList>
            <person name="Kim Y.B."/>
            <person name="Roh S.W."/>
        </authorList>
    </citation>
    <scope>NUCLEOTIDE SEQUENCE [LARGE SCALE GENOMIC DNA]</scope>
    <source>
        <strain evidence="2 3">JCM 18368</strain>
    </source>
</reference>
<keyword evidence="1" id="KW-0472">Membrane</keyword>
<accession>A0A368N4J1</accession>
<evidence type="ECO:0000313" key="2">
    <source>
        <dbReference type="EMBL" id="RCU44199.1"/>
    </source>
</evidence>
<comment type="caution">
    <text evidence="2">The sequence shown here is derived from an EMBL/GenBank/DDBJ whole genome shotgun (WGS) entry which is preliminary data.</text>
</comment>
<feature type="transmembrane region" description="Helical" evidence="1">
    <location>
        <begin position="45"/>
        <end position="73"/>
    </location>
</feature>
<dbReference type="EMBL" id="QPHM01000003">
    <property type="protein sequence ID" value="RCU44199.1"/>
    <property type="molecule type" value="Genomic_DNA"/>
</dbReference>
<keyword evidence="1" id="KW-0812">Transmembrane</keyword>
<gene>
    <name evidence="2" type="ORF">DU504_15455</name>
</gene>
<name>A0A368N4J1_9EURY</name>